<evidence type="ECO:0000256" key="2">
    <source>
        <dbReference type="ARBA" id="ARBA00022692"/>
    </source>
</evidence>
<dbReference type="AlphaFoldDB" id="A0AB34KBD6"/>
<gene>
    <name evidence="7" type="ORF">AB1Y20_000770</name>
</gene>
<dbReference type="Proteomes" id="UP001515480">
    <property type="component" value="Unassembled WGS sequence"/>
</dbReference>
<dbReference type="InterPro" id="IPR020846">
    <property type="entry name" value="MFS_dom"/>
</dbReference>
<evidence type="ECO:0000313" key="7">
    <source>
        <dbReference type="EMBL" id="KAL1529839.1"/>
    </source>
</evidence>
<keyword evidence="3 5" id="KW-1133">Transmembrane helix</keyword>
<feature type="transmembrane region" description="Helical" evidence="5">
    <location>
        <begin position="310"/>
        <end position="330"/>
    </location>
</feature>
<feature type="transmembrane region" description="Helical" evidence="5">
    <location>
        <begin position="31"/>
        <end position="55"/>
    </location>
</feature>
<feature type="transmembrane region" description="Helical" evidence="5">
    <location>
        <begin position="218"/>
        <end position="237"/>
    </location>
</feature>
<dbReference type="GO" id="GO:0016020">
    <property type="term" value="C:membrane"/>
    <property type="evidence" value="ECO:0007669"/>
    <property type="project" value="UniProtKB-SubCell"/>
</dbReference>
<feature type="transmembrane region" description="Helical" evidence="5">
    <location>
        <begin position="429"/>
        <end position="448"/>
    </location>
</feature>
<feature type="transmembrane region" description="Helical" evidence="5">
    <location>
        <begin position="109"/>
        <end position="127"/>
    </location>
</feature>
<dbReference type="PROSITE" id="PS50850">
    <property type="entry name" value="MFS"/>
    <property type="match status" value="1"/>
</dbReference>
<evidence type="ECO:0000256" key="5">
    <source>
        <dbReference type="SAM" id="Phobius"/>
    </source>
</evidence>
<organism evidence="7 8">
    <name type="scientific">Prymnesium parvum</name>
    <name type="common">Toxic golden alga</name>
    <dbReference type="NCBI Taxonomy" id="97485"/>
    <lineage>
        <taxon>Eukaryota</taxon>
        <taxon>Haptista</taxon>
        <taxon>Haptophyta</taxon>
        <taxon>Prymnesiophyceae</taxon>
        <taxon>Prymnesiales</taxon>
        <taxon>Prymnesiaceae</taxon>
        <taxon>Prymnesium</taxon>
    </lineage>
</organism>
<evidence type="ECO:0000313" key="8">
    <source>
        <dbReference type="Proteomes" id="UP001515480"/>
    </source>
</evidence>
<keyword evidence="8" id="KW-1185">Reference proteome</keyword>
<evidence type="ECO:0000256" key="3">
    <source>
        <dbReference type="ARBA" id="ARBA00022989"/>
    </source>
</evidence>
<comment type="caution">
    <text evidence="7">The sequence shown here is derived from an EMBL/GenBank/DDBJ whole genome shotgun (WGS) entry which is preliminary data.</text>
</comment>
<evidence type="ECO:0000256" key="4">
    <source>
        <dbReference type="ARBA" id="ARBA00023136"/>
    </source>
</evidence>
<keyword evidence="2 5" id="KW-0812">Transmembrane</keyword>
<feature type="transmembrane region" description="Helical" evidence="5">
    <location>
        <begin position="337"/>
        <end position="358"/>
    </location>
</feature>
<proteinExistence type="predicted"/>
<feature type="transmembrane region" description="Helical" evidence="5">
    <location>
        <begin position="364"/>
        <end position="385"/>
    </location>
</feature>
<evidence type="ECO:0000256" key="1">
    <source>
        <dbReference type="ARBA" id="ARBA00004141"/>
    </source>
</evidence>
<protein>
    <recommendedName>
        <fullName evidence="6">Major facilitator superfamily (MFS) profile domain-containing protein</fullName>
    </recommendedName>
</protein>
<dbReference type="Gene3D" id="1.20.1250.20">
    <property type="entry name" value="MFS general substrate transporter like domains"/>
    <property type="match status" value="1"/>
</dbReference>
<feature type="transmembrane region" description="Helical" evidence="5">
    <location>
        <begin position="397"/>
        <end position="417"/>
    </location>
</feature>
<dbReference type="SUPFAM" id="SSF103473">
    <property type="entry name" value="MFS general substrate transporter"/>
    <property type="match status" value="1"/>
</dbReference>
<keyword evidence="4 5" id="KW-0472">Membrane</keyword>
<comment type="subcellular location">
    <subcellularLocation>
        <location evidence="1">Membrane</location>
        <topology evidence="1">Multi-pass membrane protein</topology>
    </subcellularLocation>
</comment>
<feature type="transmembrane region" description="Helical" evidence="5">
    <location>
        <begin position="188"/>
        <end position="206"/>
    </location>
</feature>
<dbReference type="Pfam" id="PF00083">
    <property type="entry name" value="Sugar_tr"/>
    <property type="match status" value="2"/>
</dbReference>
<dbReference type="PANTHER" id="PTHR24064">
    <property type="entry name" value="SOLUTE CARRIER FAMILY 22 MEMBER"/>
    <property type="match status" value="1"/>
</dbReference>
<feature type="domain" description="Major facilitator superfamily (MFS) profile" evidence="6">
    <location>
        <begin position="31"/>
        <end position="452"/>
    </location>
</feature>
<evidence type="ECO:0000259" key="6">
    <source>
        <dbReference type="PROSITE" id="PS50850"/>
    </source>
</evidence>
<dbReference type="InterPro" id="IPR036259">
    <property type="entry name" value="MFS_trans_sf"/>
</dbReference>
<sequence>MAAAAQPLHAALDDFAAAAAEEPRPARSSRVAAISALSNLSIQYNFSAIAVALALMDNGDHNGASAAAAYPRTELQSSLLKSLVFAGAILGQFSMGVAGDVLGRRRAMLLTNGCAAAGAVGTALLTWGSPPAMYTVMGLSRFVLGVGVGGKYPLAASMSKEDSSGGASSSSTQYQVAKGFFWQSPGAMLPYVVGLVLLWVFGPTHYGSDYLSSTSFQFRFLLGIGALPTIAAAYLTYRSDESEEFTESKSLNPVKVAVRHPELFGRLVGCGVSWCLYDFIYYGTSFNQVAITNAVFGKADALVDICWQNAVITAMGLPGVVGAIALLHVWSAKQLQLWGFLFLGLSSLALAVATSAGASAAVKFLLFGILVIALNWGVNVSTYVLPAEVFPTEVRATFFGLSAAFGKVGALVGSAAFKSIQDAVDLDGVYYVCAGVCLLGMLITHLFIPPATGSSPRPFGEEHGVERIVSASRSDRLLHTPGG</sequence>
<name>A0AB34KBD6_PRYPA</name>
<dbReference type="GO" id="GO:0022857">
    <property type="term" value="F:transmembrane transporter activity"/>
    <property type="evidence" value="ECO:0007669"/>
    <property type="project" value="InterPro"/>
</dbReference>
<feature type="transmembrane region" description="Helical" evidence="5">
    <location>
        <begin position="83"/>
        <end position="102"/>
    </location>
</feature>
<accession>A0AB34KBD6</accession>
<dbReference type="EMBL" id="JBGBPQ010000001">
    <property type="protein sequence ID" value="KAL1529839.1"/>
    <property type="molecule type" value="Genomic_DNA"/>
</dbReference>
<dbReference type="InterPro" id="IPR005828">
    <property type="entry name" value="MFS_sugar_transport-like"/>
</dbReference>
<reference evidence="7 8" key="1">
    <citation type="journal article" date="2024" name="Science">
        <title>Giant polyketide synthase enzymes in the biosynthesis of giant marine polyether toxins.</title>
        <authorList>
            <person name="Fallon T.R."/>
            <person name="Shende V.V."/>
            <person name="Wierzbicki I.H."/>
            <person name="Pendleton A.L."/>
            <person name="Watervoot N.F."/>
            <person name="Auber R.P."/>
            <person name="Gonzalez D.J."/>
            <person name="Wisecaver J.H."/>
            <person name="Moore B.S."/>
        </authorList>
    </citation>
    <scope>NUCLEOTIDE SEQUENCE [LARGE SCALE GENOMIC DNA]</scope>
    <source>
        <strain evidence="7 8">12B1</strain>
    </source>
</reference>